<evidence type="ECO:0000256" key="3">
    <source>
        <dbReference type="SAM" id="SignalP"/>
    </source>
</evidence>
<feature type="domain" description="UPAR/Ly6" evidence="4">
    <location>
        <begin position="25"/>
        <end position="107"/>
    </location>
</feature>
<proteinExistence type="predicted"/>
<gene>
    <name evidence="5" type="ORF">PECUL_23A022866</name>
</gene>
<dbReference type="AlphaFoldDB" id="A0AAD1T3X3"/>
<keyword evidence="3" id="KW-0732">Signal</keyword>
<evidence type="ECO:0000259" key="4">
    <source>
        <dbReference type="Pfam" id="PF00021"/>
    </source>
</evidence>
<dbReference type="Gene3D" id="2.10.60.10">
    <property type="entry name" value="CD59"/>
    <property type="match status" value="2"/>
</dbReference>
<evidence type="ECO:0000313" key="6">
    <source>
        <dbReference type="Proteomes" id="UP001295444"/>
    </source>
</evidence>
<accession>A0AAD1T3X3</accession>
<sequence>MGSSVAVLWLLAAVMGEDRVSSALSLDCIECNSTTSNNCMGSKKTCQPDQDQCIATYTESNIQNEKFKLFSKECGFLKDCDKTSRMTFNQTFYFKSSKCCNTNECKQDPITFPDKREKLSLTCSYCNEKADKCKSSEQLQCMGDETKCLTYVYTKMENNKNVTHSMAGCANENMCALKKAVSHHGDQGAITIKFECNRASSILSNLLLPAVSGLLFLKLLS</sequence>
<evidence type="ECO:0000256" key="2">
    <source>
        <dbReference type="ARBA" id="ARBA00022525"/>
    </source>
</evidence>
<reference evidence="5" key="1">
    <citation type="submission" date="2022-03" db="EMBL/GenBank/DDBJ databases">
        <authorList>
            <person name="Alioto T."/>
            <person name="Alioto T."/>
            <person name="Gomez Garrido J."/>
        </authorList>
    </citation>
    <scope>NUCLEOTIDE SEQUENCE</scope>
</reference>
<dbReference type="InterPro" id="IPR050918">
    <property type="entry name" value="CNF-like_PLA2_Inhibitor"/>
</dbReference>
<keyword evidence="2" id="KW-0964">Secreted</keyword>
<dbReference type="Proteomes" id="UP001295444">
    <property type="component" value="Chromosome 10"/>
</dbReference>
<organism evidence="5 6">
    <name type="scientific">Pelobates cultripes</name>
    <name type="common">Western spadefoot toad</name>
    <dbReference type="NCBI Taxonomy" id="61616"/>
    <lineage>
        <taxon>Eukaryota</taxon>
        <taxon>Metazoa</taxon>
        <taxon>Chordata</taxon>
        <taxon>Craniata</taxon>
        <taxon>Vertebrata</taxon>
        <taxon>Euteleostomi</taxon>
        <taxon>Amphibia</taxon>
        <taxon>Batrachia</taxon>
        <taxon>Anura</taxon>
        <taxon>Pelobatoidea</taxon>
        <taxon>Pelobatidae</taxon>
        <taxon>Pelobates</taxon>
    </lineage>
</organism>
<dbReference type="EMBL" id="OW240921">
    <property type="protein sequence ID" value="CAH2318765.1"/>
    <property type="molecule type" value="Genomic_DNA"/>
</dbReference>
<feature type="chain" id="PRO_5042217295" description="UPAR/Ly6 domain-containing protein" evidence="3">
    <location>
        <begin position="17"/>
        <end position="221"/>
    </location>
</feature>
<dbReference type="PANTHER" id="PTHR20914">
    <property type="entry name" value="LY6/PLAUR DOMAIN-CONTAINING PROTEIN 8"/>
    <property type="match status" value="1"/>
</dbReference>
<feature type="domain" description="UPAR/Ly6" evidence="4">
    <location>
        <begin position="120"/>
        <end position="198"/>
    </location>
</feature>
<dbReference type="CDD" id="cd23572">
    <property type="entry name" value="TFP_LU_ECD_PINLYP_rpt2"/>
    <property type="match status" value="1"/>
</dbReference>
<name>A0AAD1T3X3_PELCU</name>
<dbReference type="InterPro" id="IPR045860">
    <property type="entry name" value="Snake_toxin-like_sf"/>
</dbReference>
<evidence type="ECO:0000313" key="5">
    <source>
        <dbReference type="EMBL" id="CAH2318765.1"/>
    </source>
</evidence>
<keyword evidence="6" id="KW-1185">Reference proteome</keyword>
<feature type="signal peptide" evidence="3">
    <location>
        <begin position="1"/>
        <end position="16"/>
    </location>
</feature>
<evidence type="ECO:0000256" key="1">
    <source>
        <dbReference type="ARBA" id="ARBA00004613"/>
    </source>
</evidence>
<protein>
    <recommendedName>
        <fullName evidence="4">UPAR/Ly6 domain-containing protein</fullName>
    </recommendedName>
</protein>
<comment type="subcellular location">
    <subcellularLocation>
        <location evidence="1">Secreted</location>
    </subcellularLocation>
</comment>
<dbReference type="Pfam" id="PF00021">
    <property type="entry name" value="UPAR_LY6"/>
    <property type="match status" value="2"/>
</dbReference>
<dbReference type="SUPFAM" id="SSF57302">
    <property type="entry name" value="Snake toxin-like"/>
    <property type="match status" value="2"/>
</dbReference>
<dbReference type="GO" id="GO:0005576">
    <property type="term" value="C:extracellular region"/>
    <property type="evidence" value="ECO:0007669"/>
    <property type="project" value="UniProtKB-SubCell"/>
</dbReference>
<dbReference type="PANTHER" id="PTHR20914:SF36">
    <property type="entry name" value="PHOSPHOLIPASE A2 INHIBITOR AND LY6_PLAUR DOMAIN-CONTAINING PROTEIN"/>
    <property type="match status" value="1"/>
</dbReference>
<dbReference type="InterPro" id="IPR016054">
    <property type="entry name" value="LY6_UPA_recep-like"/>
</dbReference>